<protein>
    <submittedName>
        <fullName evidence="6">DUF625-domain-containing protein</fullName>
    </submittedName>
</protein>
<organism evidence="6 7">
    <name type="scientific">Suhomyces tanzawaensis NRRL Y-17324</name>
    <dbReference type="NCBI Taxonomy" id="984487"/>
    <lineage>
        <taxon>Eukaryota</taxon>
        <taxon>Fungi</taxon>
        <taxon>Dikarya</taxon>
        <taxon>Ascomycota</taxon>
        <taxon>Saccharomycotina</taxon>
        <taxon>Pichiomycetes</taxon>
        <taxon>Debaryomycetaceae</taxon>
        <taxon>Suhomyces</taxon>
    </lineage>
</organism>
<dbReference type="PANTHER" id="PTHR23318">
    <property type="entry name" value="ATP SYNTHASE GAMMA-RELATED"/>
    <property type="match status" value="1"/>
</dbReference>
<dbReference type="InterPro" id="IPR011993">
    <property type="entry name" value="PH-like_dom_sf"/>
</dbReference>
<dbReference type="PANTHER" id="PTHR23318:SF0">
    <property type="entry name" value="SERINE_THREONINE-PROTEIN PHOSPHATASE 4 REGULATORY SUBUNIT 3"/>
    <property type="match status" value="1"/>
</dbReference>
<dbReference type="Pfam" id="PF22972">
    <property type="entry name" value="EVH1_PP4R3"/>
    <property type="match status" value="1"/>
</dbReference>
<name>A0A1E4SJ20_9ASCO</name>
<evidence type="ECO:0000259" key="5">
    <source>
        <dbReference type="Pfam" id="PF22972"/>
    </source>
</evidence>
<accession>A0A1E4SJ20</accession>
<evidence type="ECO:0000313" key="6">
    <source>
        <dbReference type="EMBL" id="ODV79506.1"/>
    </source>
</evidence>
<dbReference type="AlphaFoldDB" id="A0A1E4SJ20"/>
<comment type="subcellular location">
    <subcellularLocation>
        <location evidence="1">Nucleus</location>
    </subcellularLocation>
</comment>
<dbReference type="InterPro" id="IPR006887">
    <property type="entry name" value="P4R3-like_central_dom"/>
</dbReference>
<feature type="domain" description="PP4R3 EVH1-like" evidence="5">
    <location>
        <begin position="16"/>
        <end position="113"/>
    </location>
</feature>
<dbReference type="SUPFAM" id="SSF48371">
    <property type="entry name" value="ARM repeat"/>
    <property type="match status" value="1"/>
</dbReference>
<dbReference type="GO" id="GO:0005654">
    <property type="term" value="C:nucleoplasm"/>
    <property type="evidence" value="ECO:0007669"/>
    <property type="project" value="TreeGrafter"/>
</dbReference>
<dbReference type="InterPro" id="IPR055236">
    <property type="entry name" value="EVH1_PP4R3"/>
</dbReference>
<feature type="region of interest" description="Disordered" evidence="3">
    <location>
        <begin position="748"/>
        <end position="778"/>
    </location>
</feature>
<keyword evidence="2" id="KW-0539">Nucleus</keyword>
<evidence type="ECO:0000313" key="7">
    <source>
        <dbReference type="Proteomes" id="UP000094285"/>
    </source>
</evidence>
<feature type="compositionally biased region" description="Low complexity" evidence="3">
    <location>
        <begin position="817"/>
        <end position="836"/>
    </location>
</feature>
<feature type="compositionally biased region" description="Polar residues" evidence="3">
    <location>
        <begin position="887"/>
        <end position="904"/>
    </location>
</feature>
<evidence type="ECO:0000256" key="2">
    <source>
        <dbReference type="ARBA" id="ARBA00023242"/>
    </source>
</evidence>
<feature type="compositionally biased region" description="Polar residues" evidence="3">
    <location>
        <begin position="753"/>
        <end position="777"/>
    </location>
</feature>
<dbReference type="GO" id="GO:0006974">
    <property type="term" value="P:DNA damage response"/>
    <property type="evidence" value="ECO:0007669"/>
    <property type="project" value="TreeGrafter"/>
</dbReference>
<dbReference type="Pfam" id="PF04802">
    <property type="entry name" value="PP4R3"/>
    <property type="match status" value="1"/>
</dbReference>
<feature type="compositionally biased region" description="Polar residues" evidence="3">
    <location>
        <begin position="915"/>
        <end position="924"/>
    </location>
</feature>
<dbReference type="Gene3D" id="2.30.29.30">
    <property type="entry name" value="Pleckstrin-homology domain (PH domain)/Phosphotyrosine-binding domain (PTB)"/>
    <property type="match status" value="1"/>
</dbReference>
<reference evidence="7" key="1">
    <citation type="submission" date="2016-05" db="EMBL/GenBank/DDBJ databases">
        <title>Comparative genomics of biotechnologically important yeasts.</title>
        <authorList>
            <consortium name="DOE Joint Genome Institute"/>
            <person name="Riley R."/>
            <person name="Haridas S."/>
            <person name="Wolfe K.H."/>
            <person name="Lopes M.R."/>
            <person name="Hittinger C.T."/>
            <person name="Goker M."/>
            <person name="Salamov A."/>
            <person name="Wisecaver J."/>
            <person name="Long T.M."/>
            <person name="Aerts A.L."/>
            <person name="Barry K."/>
            <person name="Choi C."/>
            <person name="Clum A."/>
            <person name="Coughlan A.Y."/>
            <person name="Deshpande S."/>
            <person name="Douglass A.P."/>
            <person name="Hanson S.J."/>
            <person name="Klenk H.-P."/>
            <person name="Labutti K."/>
            <person name="Lapidus A."/>
            <person name="Lindquist E."/>
            <person name="Lipzen A."/>
            <person name="Meier-Kolthoff J.P."/>
            <person name="Ohm R.A."/>
            <person name="Otillar R.P."/>
            <person name="Pangilinan J."/>
            <person name="Peng Y."/>
            <person name="Rokas A."/>
            <person name="Rosa C.A."/>
            <person name="Scheuner C."/>
            <person name="Sibirny A.A."/>
            <person name="Slot J.C."/>
            <person name="Stielow J.B."/>
            <person name="Sun H."/>
            <person name="Kurtzman C.P."/>
            <person name="Blackwell M."/>
            <person name="Grigoriev I.V."/>
            <person name="Jeffries T.W."/>
        </authorList>
    </citation>
    <scope>NUCLEOTIDE SEQUENCE [LARGE SCALE GENOMIC DNA]</scope>
    <source>
        <strain evidence="7">NRRL Y-17324</strain>
    </source>
</reference>
<dbReference type="GeneID" id="30981803"/>
<dbReference type="STRING" id="984487.A0A1E4SJ20"/>
<gene>
    <name evidence="6" type="ORF">CANTADRAFT_261607</name>
</gene>
<dbReference type="OrthoDB" id="27483at2759"/>
<dbReference type="InterPro" id="IPR051137">
    <property type="entry name" value="PP4R3-like"/>
</dbReference>
<feature type="region of interest" description="Disordered" evidence="3">
    <location>
        <begin position="800"/>
        <end position="841"/>
    </location>
</feature>
<evidence type="ECO:0000259" key="4">
    <source>
        <dbReference type="Pfam" id="PF04802"/>
    </source>
</evidence>
<dbReference type="RefSeq" id="XP_020064628.1">
    <property type="nucleotide sequence ID" value="XM_020207666.1"/>
</dbReference>
<keyword evidence="7" id="KW-1185">Reference proteome</keyword>
<dbReference type="SUPFAM" id="SSF50729">
    <property type="entry name" value="PH domain-like"/>
    <property type="match status" value="1"/>
</dbReference>
<dbReference type="InterPro" id="IPR016024">
    <property type="entry name" value="ARM-type_fold"/>
</dbReference>
<dbReference type="GO" id="GO:0072542">
    <property type="term" value="F:protein phosphatase activator activity"/>
    <property type="evidence" value="ECO:0007669"/>
    <property type="project" value="TreeGrafter"/>
</dbReference>
<feature type="region of interest" description="Disordered" evidence="3">
    <location>
        <begin position="856"/>
        <end position="924"/>
    </location>
</feature>
<evidence type="ECO:0000256" key="3">
    <source>
        <dbReference type="SAM" id="MobiDB-lite"/>
    </source>
</evidence>
<dbReference type="Proteomes" id="UP000094285">
    <property type="component" value="Unassembled WGS sequence"/>
</dbReference>
<proteinExistence type="predicted"/>
<sequence>MVDFNKDRTTAGQTPRRVKVYLLQGEDWLDNGTGYCVGEVDETSNMPFFLVRNELDSGDVILKSFLEGSTQYQRQQETLIVWTDSSGKDLALSFQETEGCADLCDFIIKVQQDKLCPDISLYYVIPSMSDGDDITELITGPINYPEDPTMDNLDTILDLINQNSNSQFSRTSILNYIIENDYFSKLIQAFDEAESSKRLPHLYTLSEIMKTLVLFNEASLIEEFLSTEEKILGLVGILEYDPEYPNFKACHRDYLKNKSFKTVIPVDKVGIFKKDYHFNFLKDVVLARFLDDQTFNLLSSLIYVNQVEIINYLKDASLLEKLFEIYDESEHCNEQQLTLKRDGVKMLHQYVLIARSLQTHQKSNFFSFLVKGGLFRMISFALQDADSKVRVFGTELIVIIIEQDVSLVSAIDNEETIDNSDPPLNPVIEEDKDDTIVEPKNLKLKLSDDMTLISILTKLLVEDRNPGLKVQAFEALRILLDSNIASNGGNNSDFEMENPRNEFSSKDSAHCNGSLITDEFNDINTNNYFKAFYSQVAPELFKNLIELASVDQIANKDEISTQIRHDVLLYQQLCELISFCTKEHEVQISRPFFIENNIILGLGKLLDTNCKLILKLSIVRCLKNLILLNDDFYCRYILNSDILGYFFRFFELIVDQNNLANSACVDFVDNILRNCDANISIKRHNFKLIANYIYKNFRQFCGTRLAYVNTGRELIDLVENGFYEDSLQNGKFDDGFVDEILEEHDVLTPINEDATNNPTPVDNSSDVSPDTSPQGSPTVFAGLQVADLEHVNSDLAYTTEASGRFGDPEASGRFGDPDSNSPSSSSGMDASDAGFGTPTDLFAGIDSEALRSVGLPKTTEPMGVSKPEPHQGRKKKLTTTIKNKLTSASHKITRTLQNGSNSADSAVPQPPDLTPRTNGGPTSN</sequence>
<evidence type="ECO:0000256" key="1">
    <source>
        <dbReference type="ARBA" id="ARBA00004123"/>
    </source>
</evidence>
<dbReference type="GO" id="GO:0030289">
    <property type="term" value="C:protein phosphatase 4 complex"/>
    <property type="evidence" value="ECO:0007669"/>
    <property type="project" value="TreeGrafter"/>
</dbReference>
<dbReference type="EMBL" id="KV453912">
    <property type="protein sequence ID" value="ODV79506.1"/>
    <property type="molecule type" value="Genomic_DNA"/>
</dbReference>
<feature type="domain" description="Serine/threonine-protein phosphatase 4 regulatory subunit 3-like central" evidence="4">
    <location>
        <begin position="155"/>
        <end position="718"/>
    </location>
</feature>